<feature type="region of interest" description="Disordered" evidence="1">
    <location>
        <begin position="315"/>
        <end position="343"/>
    </location>
</feature>
<protein>
    <recommendedName>
        <fullName evidence="5">Steroid 5-alpha reductase C-terminal domain-containing protein</fullName>
    </recommendedName>
</protein>
<dbReference type="Gene3D" id="1.20.120.1630">
    <property type="match status" value="1"/>
</dbReference>
<keyword evidence="2" id="KW-0812">Transmembrane</keyword>
<keyword evidence="4" id="KW-1185">Reference proteome</keyword>
<evidence type="ECO:0008006" key="5">
    <source>
        <dbReference type="Google" id="ProtNLM"/>
    </source>
</evidence>
<dbReference type="Pfam" id="PF06966">
    <property type="entry name" value="DUF1295"/>
    <property type="match status" value="1"/>
</dbReference>
<dbReference type="AlphaFoldDB" id="A0AA39YRD2"/>
<dbReference type="PANTHER" id="PTHR32251">
    <property type="entry name" value="3-OXO-5-ALPHA-STEROID 4-DEHYDROGENASE"/>
    <property type="match status" value="1"/>
</dbReference>
<dbReference type="EMBL" id="JAULSV010000001">
    <property type="protein sequence ID" value="KAK0657239.1"/>
    <property type="molecule type" value="Genomic_DNA"/>
</dbReference>
<evidence type="ECO:0000313" key="4">
    <source>
        <dbReference type="Proteomes" id="UP001174936"/>
    </source>
</evidence>
<comment type="caution">
    <text evidence="3">The sequence shown here is derived from an EMBL/GenBank/DDBJ whole genome shotgun (WGS) entry which is preliminary data.</text>
</comment>
<feature type="transmembrane region" description="Helical" evidence="2">
    <location>
        <begin position="12"/>
        <end position="33"/>
    </location>
</feature>
<dbReference type="GO" id="GO:0016020">
    <property type="term" value="C:membrane"/>
    <property type="evidence" value="ECO:0007669"/>
    <property type="project" value="TreeGrafter"/>
</dbReference>
<sequence>MAIPTIIDPYCLTLTLLITIAYQLLFFSIAFALKFDKLTDFAGGTNFALLSILTLSLSASHQPPSARQLVASLFLIAWALRLSGFLLFRVLKTGKDDRFDDKREHFFRFLGFWIFQMIWVWTCSLPVVILNSPTVQQFADQGAFGSGLDIAGVVIFSVGFVMESVSDVQRYLFRAKGDKSAVCDKGFFYVSRHPNYFGEIIVQLAIYLIAISPAANGYVTGSARSALYGTVVSPIMITMLLMFLSGLPLSERPGAKKRYEAGTNWEAYQRYLQRTSILIPFPPQLYERVPTILKRTIFLEFPMYVFDPAKHSDASKAHRTAEEGRTVGNRESGDGLVGEGRGQ</sequence>
<keyword evidence="2" id="KW-1133">Transmembrane helix</keyword>
<feature type="transmembrane region" description="Helical" evidence="2">
    <location>
        <begin position="109"/>
        <end position="130"/>
    </location>
</feature>
<evidence type="ECO:0000256" key="1">
    <source>
        <dbReference type="SAM" id="MobiDB-lite"/>
    </source>
</evidence>
<feature type="transmembrane region" description="Helical" evidence="2">
    <location>
        <begin position="40"/>
        <end position="57"/>
    </location>
</feature>
<feature type="transmembrane region" description="Helical" evidence="2">
    <location>
        <begin position="227"/>
        <end position="249"/>
    </location>
</feature>
<name>A0AA39YRD2_9PEZI</name>
<proteinExistence type="predicted"/>
<dbReference type="PROSITE" id="PS50244">
    <property type="entry name" value="S5A_REDUCTASE"/>
    <property type="match status" value="1"/>
</dbReference>
<evidence type="ECO:0000256" key="2">
    <source>
        <dbReference type="SAM" id="Phobius"/>
    </source>
</evidence>
<feature type="transmembrane region" description="Helical" evidence="2">
    <location>
        <begin position="142"/>
        <end position="162"/>
    </location>
</feature>
<dbReference type="Proteomes" id="UP001174936">
    <property type="component" value="Unassembled WGS sequence"/>
</dbReference>
<keyword evidence="2" id="KW-0472">Membrane</keyword>
<evidence type="ECO:0000313" key="3">
    <source>
        <dbReference type="EMBL" id="KAK0657239.1"/>
    </source>
</evidence>
<feature type="compositionally biased region" description="Basic and acidic residues" evidence="1">
    <location>
        <begin position="315"/>
        <end position="325"/>
    </location>
</feature>
<dbReference type="PANTHER" id="PTHR32251:SF15">
    <property type="entry name" value="3-OXO-5-ALPHA-STEROID 4-DEHYDROGENASE (DUF1295)"/>
    <property type="match status" value="1"/>
</dbReference>
<feature type="transmembrane region" description="Helical" evidence="2">
    <location>
        <begin position="69"/>
        <end position="88"/>
    </location>
</feature>
<dbReference type="InterPro" id="IPR010721">
    <property type="entry name" value="UstE-like"/>
</dbReference>
<reference evidence="3" key="1">
    <citation type="submission" date="2023-06" db="EMBL/GenBank/DDBJ databases">
        <title>Genome-scale phylogeny and comparative genomics of the fungal order Sordariales.</title>
        <authorList>
            <consortium name="Lawrence Berkeley National Laboratory"/>
            <person name="Hensen N."/>
            <person name="Bonometti L."/>
            <person name="Westerberg I."/>
            <person name="Brannstrom I.O."/>
            <person name="Guillou S."/>
            <person name="Cros-Aarteil S."/>
            <person name="Calhoun S."/>
            <person name="Haridas S."/>
            <person name="Kuo A."/>
            <person name="Mondo S."/>
            <person name="Pangilinan J."/>
            <person name="Riley R."/>
            <person name="Labutti K."/>
            <person name="Andreopoulos B."/>
            <person name="Lipzen A."/>
            <person name="Chen C."/>
            <person name="Yanf M."/>
            <person name="Daum C."/>
            <person name="Ng V."/>
            <person name="Clum A."/>
            <person name="Steindorff A."/>
            <person name="Ohm R."/>
            <person name="Martin F."/>
            <person name="Silar P."/>
            <person name="Natvig D."/>
            <person name="Lalanne C."/>
            <person name="Gautier V."/>
            <person name="Ament-Velasquez S.L."/>
            <person name="Kruys A."/>
            <person name="Hutchinson M.I."/>
            <person name="Powell A.J."/>
            <person name="Barry K."/>
            <person name="Miller A.N."/>
            <person name="Grigoriev I.V."/>
            <person name="Debuchy R."/>
            <person name="Gladieux P."/>
            <person name="Thoren M.H."/>
            <person name="Johannesson H."/>
        </authorList>
    </citation>
    <scope>NUCLEOTIDE SEQUENCE</scope>
    <source>
        <strain evidence="3">SMH2532-1</strain>
    </source>
</reference>
<organism evidence="3 4">
    <name type="scientific">Cercophora newfieldiana</name>
    <dbReference type="NCBI Taxonomy" id="92897"/>
    <lineage>
        <taxon>Eukaryota</taxon>
        <taxon>Fungi</taxon>
        <taxon>Dikarya</taxon>
        <taxon>Ascomycota</taxon>
        <taxon>Pezizomycotina</taxon>
        <taxon>Sordariomycetes</taxon>
        <taxon>Sordariomycetidae</taxon>
        <taxon>Sordariales</taxon>
        <taxon>Lasiosphaeriaceae</taxon>
        <taxon>Cercophora</taxon>
    </lineage>
</organism>
<accession>A0AA39YRD2</accession>
<gene>
    <name evidence="3" type="ORF">B0T16DRAFT_452722</name>
</gene>
<feature type="transmembrane region" description="Helical" evidence="2">
    <location>
        <begin position="196"/>
        <end position="215"/>
    </location>
</feature>